<gene>
    <name evidence="9" type="ORF">HMF3257_26345</name>
</gene>
<evidence type="ECO:0000256" key="6">
    <source>
        <dbReference type="SAM" id="SignalP"/>
    </source>
</evidence>
<evidence type="ECO:0000256" key="2">
    <source>
        <dbReference type="ARBA" id="ARBA00006275"/>
    </source>
</evidence>
<sequence length="507" mass="55712">MKTYKLTIALLGCLVASSGLFSCREQLQEVVPQTSLNQSLVLSDANAALTLYTGVYSSFRTYHSTFFTLGEMRSDLWADGLFTESEDAGLKQFWSHNISATNVPLDNWGGLYSLVDRINTVIKLFPAAPLEEAKRKTYLAEMYGMRAFVYYTLLRTWGGVPISTEPVTSVGSLTDLYKARSAPEEVMKLIKSDLEQSLTLFGGNNSFATKRVNWSRAATLTLKGDVFIWSGTHMGGGNADFTVAKSVLEEVKALPTLGLQATFADIFDPTKKSNNKEIIFAINYEKNEATQGVYGNFLVNTTQAGTLFFDPLPGLAVAINAVYPLVSGASRVGMSSAMITKLSNANDQRIRPSFRVMYRNTAGFPIAGVMLTKFIGRVDSGIQLYDTDFPIYRYADVLLLLAEANTKLGNDPSADINAIRLRAYGTGFVKFTSGSQDATMNAILDEYLREFIGEGKRWWALRRAGNAYVFAAVNPVYLPANQSAKLVLPVSISMLNTDPKLLQTPGY</sequence>
<keyword evidence="3 6" id="KW-0732">Signal</keyword>
<organism evidence="9 10">
    <name type="scientific">Spirosoma telluris</name>
    <dbReference type="NCBI Taxonomy" id="2183553"/>
    <lineage>
        <taxon>Bacteria</taxon>
        <taxon>Pseudomonadati</taxon>
        <taxon>Bacteroidota</taxon>
        <taxon>Cytophagia</taxon>
        <taxon>Cytophagales</taxon>
        <taxon>Cytophagaceae</taxon>
        <taxon>Spirosoma</taxon>
    </lineage>
</organism>
<dbReference type="GO" id="GO:0009279">
    <property type="term" value="C:cell outer membrane"/>
    <property type="evidence" value="ECO:0007669"/>
    <property type="project" value="UniProtKB-SubCell"/>
</dbReference>
<keyword evidence="10" id="KW-1185">Reference proteome</keyword>
<accession>A0A327NSL9</accession>
<dbReference type="AlphaFoldDB" id="A0A327NSL9"/>
<evidence type="ECO:0000256" key="5">
    <source>
        <dbReference type="ARBA" id="ARBA00023237"/>
    </source>
</evidence>
<evidence type="ECO:0000256" key="1">
    <source>
        <dbReference type="ARBA" id="ARBA00004442"/>
    </source>
</evidence>
<dbReference type="Gene3D" id="1.25.40.390">
    <property type="match status" value="1"/>
</dbReference>
<dbReference type="InterPro" id="IPR033985">
    <property type="entry name" value="SusD-like_N"/>
</dbReference>
<reference evidence="9 10" key="1">
    <citation type="submission" date="2018-06" db="EMBL/GenBank/DDBJ databases">
        <title>Spirosoma sp. HMF3257 Genome sequencing and assembly.</title>
        <authorList>
            <person name="Kang H."/>
            <person name="Cha I."/>
            <person name="Kim H."/>
            <person name="Kang J."/>
            <person name="Joh K."/>
        </authorList>
    </citation>
    <scope>NUCLEOTIDE SEQUENCE [LARGE SCALE GENOMIC DNA]</scope>
    <source>
        <strain evidence="9 10">HMF3257</strain>
    </source>
</reference>
<dbReference type="RefSeq" id="WP_111346830.1">
    <property type="nucleotide sequence ID" value="NZ_QLII01000001.1"/>
</dbReference>
<evidence type="ECO:0000313" key="9">
    <source>
        <dbReference type="EMBL" id="RAI76814.1"/>
    </source>
</evidence>
<feature type="signal peptide" evidence="6">
    <location>
        <begin position="1"/>
        <end position="21"/>
    </location>
</feature>
<feature type="domain" description="RagB/SusD" evidence="7">
    <location>
        <begin position="367"/>
        <end position="507"/>
    </location>
</feature>
<name>A0A327NSL9_9BACT</name>
<evidence type="ECO:0000259" key="7">
    <source>
        <dbReference type="Pfam" id="PF07980"/>
    </source>
</evidence>
<evidence type="ECO:0000256" key="4">
    <source>
        <dbReference type="ARBA" id="ARBA00023136"/>
    </source>
</evidence>
<dbReference type="Proteomes" id="UP000249016">
    <property type="component" value="Unassembled WGS sequence"/>
</dbReference>
<comment type="caution">
    <text evidence="9">The sequence shown here is derived from an EMBL/GenBank/DDBJ whole genome shotgun (WGS) entry which is preliminary data.</text>
</comment>
<dbReference type="Pfam" id="PF07980">
    <property type="entry name" value="SusD_RagB"/>
    <property type="match status" value="1"/>
</dbReference>
<dbReference type="EMBL" id="QLII01000001">
    <property type="protein sequence ID" value="RAI76814.1"/>
    <property type="molecule type" value="Genomic_DNA"/>
</dbReference>
<dbReference type="CDD" id="cd08977">
    <property type="entry name" value="SusD"/>
    <property type="match status" value="1"/>
</dbReference>
<dbReference type="SUPFAM" id="SSF48452">
    <property type="entry name" value="TPR-like"/>
    <property type="match status" value="1"/>
</dbReference>
<evidence type="ECO:0000256" key="3">
    <source>
        <dbReference type="ARBA" id="ARBA00022729"/>
    </source>
</evidence>
<evidence type="ECO:0000259" key="8">
    <source>
        <dbReference type="Pfam" id="PF14322"/>
    </source>
</evidence>
<dbReference type="Pfam" id="PF14322">
    <property type="entry name" value="SusD-like_3"/>
    <property type="match status" value="1"/>
</dbReference>
<feature type="domain" description="SusD-like N-terminal" evidence="8">
    <location>
        <begin position="85"/>
        <end position="205"/>
    </location>
</feature>
<protein>
    <submittedName>
        <fullName evidence="9">RagB/SusD family nutrient uptake outer membrane protein</fullName>
    </submittedName>
</protein>
<dbReference type="PROSITE" id="PS51257">
    <property type="entry name" value="PROKAR_LIPOPROTEIN"/>
    <property type="match status" value="1"/>
</dbReference>
<keyword evidence="4" id="KW-0472">Membrane</keyword>
<proteinExistence type="inferred from homology"/>
<evidence type="ECO:0000313" key="10">
    <source>
        <dbReference type="Proteomes" id="UP000249016"/>
    </source>
</evidence>
<comment type="subcellular location">
    <subcellularLocation>
        <location evidence="1">Cell outer membrane</location>
    </subcellularLocation>
</comment>
<dbReference type="InterPro" id="IPR012944">
    <property type="entry name" value="SusD_RagB_dom"/>
</dbReference>
<dbReference type="InterPro" id="IPR011990">
    <property type="entry name" value="TPR-like_helical_dom_sf"/>
</dbReference>
<dbReference type="OrthoDB" id="5694214at2"/>
<keyword evidence="5" id="KW-0998">Cell outer membrane</keyword>
<feature type="chain" id="PRO_5016246397" evidence="6">
    <location>
        <begin position="22"/>
        <end position="507"/>
    </location>
</feature>
<comment type="similarity">
    <text evidence="2">Belongs to the SusD family.</text>
</comment>